<gene>
    <name evidence="1" type="ORF">R3P38DRAFT_1153831</name>
</gene>
<evidence type="ECO:0008006" key="3">
    <source>
        <dbReference type="Google" id="ProtNLM"/>
    </source>
</evidence>
<dbReference type="AlphaFoldDB" id="A0AAW0B6H1"/>
<dbReference type="Proteomes" id="UP001362999">
    <property type="component" value="Unassembled WGS sequence"/>
</dbReference>
<keyword evidence="2" id="KW-1185">Reference proteome</keyword>
<evidence type="ECO:0000313" key="1">
    <source>
        <dbReference type="EMBL" id="KAK7021217.1"/>
    </source>
</evidence>
<reference evidence="1 2" key="1">
    <citation type="journal article" date="2024" name="J Genomics">
        <title>Draft genome sequencing and assembly of Favolaschia claudopus CIRM-BRFM 2984 isolated from oak limbs.</title>
        <authorList>
            <person name="Navarro D."/>
            <person name="Drula E."/>
            <person name="Chaduli D."/>
            <person name="Cazenave R."/>
            <person name="Ahrendt S."/>
            <person name="Wang J."/>
            <person name="Lipzen A."/>
            <person name="Daum C."/>
            <person name="Barry K."/>
            <person name="Grigoriev I.V."/>
            <person name="Favel A."/>
            <person name="Rosso M.N."/>
            <person name="Martin F."/>
        </authorList>
    </citation>
    <scope>NUCLEOTIDE SEQUENCE [LARGE SCALE GENOMIC DNA]</scope>
    <source>
        <strain evidence="1 2">CIRM-BRFM 2984</strain>
    </source>
</reference>
<sequence>MSSELDALHTQIARLERDIGLQREVLRKLEQEQSLCKRRLNDALDPISRLPRELSSEIFLQTLDSIPEPGITRAPIQLLSVCNTWTDIALAIPYLWCNIHIDFPAFARTWNQKQLLPIWLERANGQPLSIWLRGFVDSNVMAILWEHAHQLKRLDIYLPTDHPHYYSEMELWTTGSPPGPLMSLETLTIRGERDLRDGRAVLPISRPHLLELFGLAPNLVDCHFKSARISPIRAPSFGGYTVLPSLRHLTIGESGKPPTGSEDDLLKYLSLPSLEVLSTPLTSSNPKDVIFFLQRSSPPLSGLALSANLSIAELVACLGQLPDLVRLELWDVGERTEEFLTAILQSSSLVPHLVDLFIQFVPGPYETLDFVPFWNGLLTVLSALRHKLRAFQLEMRSFWNPKLVPGPDVLTALEEFAMDGLKIQITLEMSVDRSQWRSHLVDLPVEAKISCDSYI</sequence>
<comment type="caution">
    <text evidence="1">The sequence shown here is derived from an EMBL/GenBank/DDBJ whole genome shotgun (WGS) entry which is preliminary data.</text>
</comment>
<protein>
    <recommendedName>
        <fullName evidence="3">F-box domain-containing protein</fullName>
    </recommendedName>
</protein>
<organism evidence="1 2">
    <name type="scientific">Favolaschia claudopus</name>
    <dbReference type="NCBI Taxonomy" id="2862362"/>
    <lineage>
        <taxon>Eukaryota</taxon>
        <taxon>Fungi</taxon>
        <taxon>Dikarya</taxon>
        <taxon>Basidiomycota</taxon>
        <taxon>Agaricomycotina</taxon>
        <taxon>Agaricomycetes</taxon>
        <taxon>Agaricomycetidae</taxon>
        <taxon>Agaricales</taxon>
        <taxon>Marasmiineae</taxon>
        <taxon>Mycenaceae</taxon>
        <taxon>Favolaschia</taxon>
    </lineage>
</organism>
<dbReference type="InterPro" id="IPR032675">
    <property type="entry name" value="LRR_dom_sf"/>
</dbReference>
<dbReference type="Gene3D" id="3.80.10.10">
    <property type="entry name" value="Ribonuclease Inhibitor"/>
    <property type="match status" value="1"/>
</dbReference>
<evidence type="ECO:0000313" key="2">
    <source>
        <dbReference type="Proteomes" id="UP001362999"/>
    </source>
</evidence>
<proteinExistence type="predicted"/>
<dbReference type="EMBL" id="JAWWNJ010000039">
    <property type="protein sequence ID" value="KAK7021217.1"/>
    <property type="molecule type" value="Genomic_DNA"/>
</dbReference>
<dbReference type="SUPFAM" id="SSF52047">
    <property type="entry name" value="RNI-like"/>
    <property type="match status" value="1"/>
</dbReference>
<name>A0AAW0B6H1_9AGAR</name>
<accession>A0AAW0B6H1</accession>